<dbReference type="Pfam" id="PF26140">
    <property type="entry name" value="HEAT_URB1"/>
    <property type="match status" value="1"/>
</dbReference>
<accession>A7TPH2</accession>
<dbReference type="InterPro" id="IPR039844">
    <property type="entry name" value="URB1"/>
</dbReference>
<evidence type="ECO:0000256" key="1">
    <source>
        <dbReference type="SAM" id="Coils"/>
    </source>
</evidence>
<feature type="domain" description="URB1 N-terminal" evidence="3">
    <location>
        <begin position="63"/>
        <end position="391"/>
    </location>
</feature>
<reference evidence="6 7" key="1">
    <citation type="journal article" date="2007" name="Proc. Natl. Acad. Sci. U.S.A.">
        <title>Independent sorting-out of thousands of duplicated gene pairs in two yeast species descended from a whole-genome duplication.</title>
        <authorList>
            <person name="Scannell D.R."/>
            <person name="Frank A.C."/>
            <person name="Conant G.C."/>
            <person name="Byrne K.P."/>
            <person name="Woolfit M."/>
            <person name="Wolfe K.H."/>
        </authorList>
    </citation>
    <scope>NUCLEOTIDE SEQUENCE [LARGE SCALE GENOMIC DNA]</scope>
    <source>
        <strain evidence="7">ATCC 22028 / DSM 70294 / BCRC 21397 / CBS 2163 / NBRC 10782 / NRRL Y-8283 / UCD 57-17</strain>
    </source>
</reference>
<dbReference type="STRING" id="436907.A7TPH2"/>
<feature type="coiled-coil region" evidence="1">
    <location>
        <begin position="1640"/>
        <end position="1667"/>
    </location>
</feature>
<proteinExistence type="predicted"/>
<organism evidence="7">
    <name type="scientific">Vanderwaltozyma polyspora (strain ATCC 22028 / DSM 70294 / BCRC 21397 / CBS 2163 / NBRC 10782 / NRRL Y-8283 / UCD 57-17)</name>
    <name type="common">Kluyveromyces polysporus</name>
    <dbReference type="NCBI Taxonomy" id="436907"/>
    <lineage>
        <taxon>Eukaryota</taxon>
        <taxon>Fungi</taxon>
        <taxon>Dikarya</taxon>
        <taxon>Ascomycota</taxon>
        <taxon>Saccharomycotina</taxon>
        <taxon>Saccharomycetes</taxon>
        <taxon>Saccharomycetales</taxon>
        <taxon>Saccharomycetaceae</taxon>
        <taxon>Vanderwaltozyma</taxon>
    </lineage>
</organism>
<sequence>MSNQGSNGFQNSSKSKKDKYAQGQDVDNGVLIKLESIVSQLEADGDSKNFQPLVEFSQKGFMSQAVQGWSYYAQVNNHAKFSQSTRTLAKVLQLLSSDANVCEYGSVVIRSILTNYSKVLYRGLNNLRASLTNPMLFLMKEMVTFNSNQHLEEFIAYFDFSLPVIPKILTPSKAELEATSDAPRGKFHSMRRTFIDLWLILISGCPSLLRKDLLIDNFKIMGAWFKYMDKIDDVEIMGRTLDVFISYILEEKSFKRMTKTKVLNELALDKIQSFFYSQDKDLVKKTNRFFILYACNPETSVAFHDNSVWFAESPFGSKVDGVEITVYQKKFKIFNKLLFNILKNFKPWEDDLQCSTVIRILESVPELIPPYCTMLAGQSNHDPRMTSYWFGTTLLLCRIINLKIPSFMENIQTDSLPSVSLVIENIIPSLITKGSLTKAFQHESPLIRQMACQMLIFSFKKFEKVLDLYNVKGWQSGRVGITNAFHSSIPELSVIVTALNQVYTNNKENRVLSLSLTEILKHYSTQFSNFFSINLPSTNIYTDLMKSDTLDGMDLAILDGFLQFQEYNGMQAKWWNSSSTSNSLFTSLLRLASSNNFSSAVSVKISKLLDGLLYGTIIFNKHFASSMTALINSLQMVSVDAELWNSNVIWKLLDETISRCIRTPYKYVDQSANYDNISPFIITLMEQWKFIQENDMTENTMKWLCVFLRYMIFLGESEKGINSIFNENTSEKMKTFTKIYLNFDNYNETIKIINEEKYLLSKRIESSFADFIMIVPFQKMSKFTRLPTSNFDILALVYRINLLIKEDAIKFDNNFKVTIENLVEKLLNYCSSSSDLNLSNIEFLDFLFSIVDDNLSNTQSKEKFIFFATYFLKYVLKLIPATTSLEEFGFNLLQIVRKNIEDDIEGRDVLFCTLFMYIDESSIMALLEENFTFTEDSLAVVLQRLLSIECSRIPFKNFIEVVKKGISNMRTLLAKFIELEKVDNFDSLEFLMSIISSDDNVLLLKAYVSSKDFEIDPLISVLDQIKKMPKLSVTMAVATSKTESPLLKDFSNELIQQISSNFCNDNDYPKEDALKLLVQNFEELSEENSVKIEKYLISSSTHKYSSSVIKYISLRSNFNDEEVEKWMNKLVLYITKNLSEKEELSSKLIETIEEFKAIVEEIPVWEKINTSILNTQLEAVLSTKWITSKVILEYIMLLLFSGGAKIKENQKFLQLALNNEYNLLLNPMNDTYEAYLTASLIYTLYSSNESANSNTFIQEKLLEFYGGSVSLKDRTLLKIIEKIEANTSTSWTNYIYTWDYLEEYDTGSIEMIGEVKLITKKREGFVVTLRKDMLRKTIENYVLEKPNIPEVIGSSTSNLWKNFKNTYESSKRFGNCASIYDPLFILLLIPHNGELVQQVKVDDNISYKFQVKRMLSSLLFQLCICSLSEEGIVGNIALNLITEMMHSLEDNAQFKESLAFKVLLKRIVFTLMASKQNDSENFHTPPPVVWFAISRICDILSQPTSLLYERAYRWALNGHIIRSNEIPLLREIIQPQSDSVVYDNYYKQFTWILETLDQGIKIERDIHLLKSKGIFEWIFNISSSPYSNGRLRSLINSIIYKVQRIDSGGSTLLTRYGALSKLEINGLDLSEKVGEAKKVLEKNEKNRNNLRSLLQLQEQELNNKELLEGFIEIVGSQKRLADWTADDDTNIAKRLRTQNL</sequence>
<dbReference type="InterPro" id="IPR059018">
    <property type="entry name" value="HEAT_URB1"/>
</dbReference>
<feature type="domain" description="URB1 central HEAT repeat" evidence="5">
    <location>
        <begin position="571"/>
        <end position="757"/>
    </location>
</feature>
<dbReference type="eggNOG" id="KOG1791">
    <property type="taxonomic scope" value="Eukaryota"/>
</dbReference>
<feature type="region of interest" description="Disordered" evidence="2">
    <location>
        <begin position="1"/>
        <end position="22"/>
    </location>
</feature>
<gene>
    <name evidence="6" type="ORF">Kpol_1057p4</name>
</gene>
<dbReference type="Pfam" id="PF16201">
    <property type="entry name" value="NopRA1"/>
    <property type="match status" value="1"/>
</dbReference>
<dbReference type="GO" id="GO:0000463">
    <property type="term" value="P:maturation of LSU-rRNA from tricistronic rRNA transcript (SSU-rRNA, 5.8S rRNA, LSU-rRNA)"/>
    <property type="evidence" value="ECO:0007669"/>
    <property type="project" value="TreeGrafter"/>
</dbReference>
<evidence type="ECO:0008006" key="8">
    <source>
        <dbReference type="Google" id="ProtNLM"/>
    </source>
</evidence>
<dbReference type="OMA" id="MTSYWFG"/>
<dbReference type="KEGG" id="vpo:Kpol_1057p4"/>
<dbReference type="PANTHER" id="PTHR13500">
    <property type="entry name" value="NUCLEOLAR PRERIBOSOMAL-ASSOCIATED PROTEIN 1"/>
    <property type="match status" value="1"/>
</dbReference>
<feature type="compositionally biased region" description="Low complexity" evidence="2">
    <location>
        <begin position="1"/>
        <end position="13"/>
    </location>
</feature>
<dbReference type="Proteomes" id="UP000000267">
    <property type="component" value="Unassembled WGS sequence"/>
</dbReference>
<dbReference type="OrthoDB" id="72892at2759"/>
<dbReference type="HOGENOM" id="CLU_003174_0_0_1"/>
<dbReference type="PhylomeDB" id="A7TPH2"/>
<dbReference type="PANTHER" id="PTHR13500:SF0">
    <property type="entry name" value="NUCLEOLAR PRE-RIBOSOMAL-ASSOCIATED PROTEIN 1"/>
    <property type="match status" value="1"/>
</dbReference>
<evidence type="ECO:0000256" key="2">
    <source>
        <dbReference type="SAM" id="MobiDB-lite"/>
    </source>
</evidence>
<dbReference type="EMBL" id="DS480443">
    <property type="protein sequence ID" value="EDO15816.1"/>
    <property type="molecule type" value="Genomic_DNA"/>
</dbReference>
<evidence type="ECO:0000259" key="3">
    <source>
        <dbReference type="Pfam" id="PF11707"/>
    </source>
</evidence>
<keyword evidence="1" id="KW-0175">Coiled coil</keyword>
<evidence type="ECO:0000259" key="5">
    <source>
        <dbReference type="Pfam" id="PF26140"/>
    </source>
</evidence>
<dbReference type="GO" id="GO:0000466">
    <property type="term" value="P:maturation of 5.8S rRNA from tricistronic rRNA transcript (SSU-rRNA, 5.8S rRNA, LSU-rRNA)"/>
    <property type="evidence" value="ECO:0007669"/>
    <property type="project" value="TreeGrafter"/>
</dbReference>
<evidence type="ECO:0000259" key="4">
    <source>
        <dbReference type="Pfam" id="PF16201"/>
    </source>
</evidence>
<evidence type="ECO:0000313" key="7">
    <source>
        <dbReference type="Proteomes" id="UP000000267"/>
    </source>
</evidence>
<name>A7TPH2_VANPO</name>
<dbReference type="InParanoid" id="A7TPH2"/>
<feature type="domain" description="URB1 C-terminal" evidence="4">
    <location>
        <begin position="1420"/>
        <end position="1620"/>
    </location>
</feature>
<dbReference type="GeneID" id="5543923"/>
<dbReference type="InterPro" id="IPR021714">
    <property type="entry name" value="URB1_N"/>
</dbReference>
<keyword evidence="7" id="KW-1185">Reference proteome</keyword>
<dbReference type="RefSeq" id="XP_001643674.1">
    <property type="nucleotide sequence ID" value="XM_001643624.1"/>
</dbReference>
<dbReference type="GO" id="GO:0005730">
    <property type="term" value="C:nucleolus"/>
    <property type="evidence" value="ECO:0007669"/>
    <property type="project" value="TreeGrafter"/>
</dbReference>
<dbReference type="Pfam" id="PF11707">
    <property type="entry name" value="Npa1"/>
    <property type="match status" value="1"/>
</dbReference>
<evidence type="ECO:0000313" key="6">
    <source>
        <dbReference type="EMBL" id="EDO15816.1"/>
    </source>
</evidence>
<protein>
    <recommendedName>
        <fullName evidence="8">Nucleolar pre-ribosomal-associated protein 1</fullName>
    </recommendedName>
</protein>
<dbReference type="InterPro" id="IPR032436">
    <property type="entry name" value="URB1_C"/>
</dbReference>
<dbReference type="FunCoup" id="A7TPH2">
    <property type="interactions" value="363"/>
</dbReference>